<dbReference type="Proteomes" id="UP001215598">
    <property type="component" value="Unassembled WGS sequence"/>
</dbReference>
<feature type="compositionally biased region" description="Low complexity" evidence="1">
    <location>
        <begin position="237"/>
        <end position="257"/>
    </location>
</feature>
<feature type="compositionally biased region" description="Low complexity" evidence="1">
    <location>
        <begin position="383"/>
        <end position="438"/>
    </location>
</feature>
<feature type="region of interest" description="Disordered" evidence="1">
    <location>
        <begin position="499"/>
        <end position="535"/>
    </location>
</feature>
<evidence type="ECO:0000256" key="1">
    <source>
        <dbReference type="SAM" id="MobiDB-lite"/>
    </source>
</evidence>
<keyword evidence="3" id="KW-1185">Reference proteome</keyword>
<reference evidence="2" key="1">
    <citation type="submission" date="2023-03" db="EMBL/GenBank/DDBJ databases">
        <title>Massive genome expansion in bonnet fungi (Mycena s.s.) driven by repeated elements and novel gene families across ecological guilds.</title>
        <authorList>
            <consortium name="Lawrence Berkeley National Laboratory"/>
            <person name="Harder C.B."/>
            <person name="Miyauchi S."/>
            <person name="Viragh M."/>
            <person name="Kuo A."/>
            <person name="Thoen E."/>
            <person name="Andreopoulos B."/>
            <person name="Lu D."/>
            <person name="Skrede I."/>
            <person name="Drula E."/>
            <person name="Henrissat B."/>
            <person name="Morin E."/>
            <person name="Kohler A."/>
            <person name="Barry K."/>
            <person name="LaButti K."/>
            <person name="Morin E."/>
            <person name="Salamov A."/>
            <person name="Lipzen A."/>
            <person name="Mereny Z."/>
            <person name="Hegedus B."/>
            <person name="Baldrian P."/>
            <person name="Stursova M."/>
            <person name="Weitz H."/>
            <person name="Taylor A."/>
            <person name="Grigoriev I.V."/>
            <person name="Nagy L.G."/>
            <person name="Martin F."/>
            <person name="Kauserud H."/>
        </authorList>
    </citation>
    <scope>NUCLEOTIDE SEQUENCE</scope>
    <source>
        <strain evidence="2">CBHHK182m</strain>
    </source>
</reference>
<comment type="caution">
    <text evidence="2">The sequence shown here is derived from an EMBL/GenBank/DDBJ whole genome shotgun (WGS) entry which is preliminary data.</text>
</comment>
<feature type="region of interest" description="Disordered" evidence="1">
    <location>
        <begin position="1"/>
        <end position="54"/>
    </location>
</feature>
<proteinExistence type="predicted"/>
<protein>
    <submittedName>
        <fullName evidence="2">Uncharacterized protein</fullName>
    </submittedName>
</protein>
<feature type="region of interest" description="Disordered" evidence="1">
    <location>
        <begin position="112"/>
        <end position="131"/>
    </location>
</feature>
<name>A0AAD7JZL8_9AGAR</name>
<evidence type="ECO:0000313" key="2">
    <source>
        <dbReference type="EMBL" id="KAJ7775119.1"/>
    </source>
</evidence>
<feature type="compositionally biased region" description="Low complexity" evidence="1">
    <location>
        <begin position="366"/>
        <end position="376"/>
    </location>
</feature>
<accession>A0AAD7JZL8</accession>
<gene>
    <name evidence="2" type="ORF">B0H16DRAFT_1684716</name>
</gene>
<dbReference type="EMBL" id="JARKIB010000011">
    <property type="protein sequence ID" value="KAJ7775119.1"/>
    <property type="molecule type" value="Genomic_DNA"/>
</dbReference>
<evidence type="ECO:0000313" key="3">
    <source>
        <dbReference type="Proteomes" id="UP001215598"/>
    </source>
</evidence>
<feature type="compositionally biased region" description="Low complexity" evidence="1">
    <location>
        <begin position="24"/>
        <end position="43"/>
    </location>
</feature>
<organism evidence="2 3">
    <name type="scientific">Mycena metata</name>
    <dbReference type="NCBI Taxonomy" id="1033252"/>
    <lineage>
        <taxon>Eukaryota</taxon>
        <taxon>Fungi</taxon>
        <taxon>Dikarya</taxon>
        <taxon>Basidiomycota</taxon>
        <taxon>Agaricomycotina</taxon>
        <taxon>Agaricomycetes</taxon>
        <taxon>Agaricomycetidae</taxon>
        <taxon>Agaricales</taxon>
        <taxon>Marasmiineae</taxon>
        <taxon>Mycenaceae</taxon>
        <taxon>Mycena</taxon>
    </lineage>
</organism>
<sequence length="889" mass="94010">MQRRGRDRQVSAIAKQRARHPSHSRSPSPLSSAESLSPRSPQSREPTPPPTLSDQVHIAYADDDIHLAKVLLLRLQGIEVTSDNDPRIAAVRDEDFDACFIPFGRLDDGLGSSNYPINTSPKSATPMPSDDDARLKAKEALWESEARRFTEERNRCAALKRRQNDSYRAATLEAERVRLIRQKEAAAAVIDLRRKRMQPTARTLNFALVPPVPAQRPQKLTYDFPFTPRRVPPSPSSPSSSRNSNSSPSSYASSSTQPIPPRRRPEPQLELEPTRSLTRVTFQQVLASMRGPLFPELLSIPSPSRGSGSGSVDRGRARRERALLDALLVAGVDLDGLAELGVRGREKGKGRAVPTRCAGCYADPAPSPSLSLSQSVPAPPSPAASTLSRAGSWLSFGSSSSSSSTSSTTSSRRSTTSSATSVSTAPSSWTSASTLLSSPNADSPKSPSLRLMGMGNWLPGGRRTASPEPERAHRHTHLCRLRHAVGSERTGTVVEVHPLAPAPTLPTSSSRKSHHMQMRRASSGGAEGEQGVAHSPGTGTGTGLPFALPLATSLTRLATLARNLQTAYVRAVVVGYGVGPGEYSSPYSAYEAEAGEYGDEADSYVYAYPAKRTDGEAKQKQKQPQRVPPVTASTLRVRKAGERAGGGAVRAFLAASPVSASPSGDAEANATVNAPVNNADADLDLAPTTPLSVLPLSSRSNSLARRSLDAYTHPPARTPLPARLPYELVFRTPLPLPRSPWAAAAAAAERASASASASTGVGGVGASTTDLRDDEAYGYGYGEDGGDADDLQRRLRPRAVPNSAFLRVKALHNSTEAGSTGAASSSYSAYSYSSAEAGSTTSMPTPSLRRPRECVLAVGVDRAGPLGARVGSGLRFVFARGVPVPGGSA</sequence>
<feature type="region of interest" description="Disordered" evidence="1">
    <location>
        <begin position="217"/>
        <end position="276"/>
    </location>
</feature>
<feature type="compositionally biased region" description="Polar residues" evidence="1">
    <location>
        <begin position="112"/>
        <end position="123"/>
    </location>
</feature>
<dbReference type="AlphaFoldDB" id="A0AAD7JZL8"/>
<feature type="region of interest" description="Disordered" evidence="1">
    <location>
        <begin position="366"/>
        <end position="476"/>
    </location>
</feature>